<feature type="signal peptide" evidence="3">
    <location>
        <begin position="1"/>
        <end position="35"/>
    </location>
</feature>
<dbReference type="InterPro" id="IPR035940">
    <property type="entry name" value="CAP_sf"/>
</dbReference>
<name>A0AAW0I629_MYOGA</name>
<dbReference type="Pfam" id="PF00188">
    <property type="entry name" value="CAP"/>
    <property type="match status" value="1"/>
</dbReference>
<dbReference type="PROSITE" id="PS01009">
    <property type="entry name" value="CRISP_1"/>
    <property type="match status" value="1"/>
</dbReference>
<dbReference type="InterPro" id="IPR034117">
    <property type="entry name" value="SCP_CRISP"/>
</dbReference>
<keyword evidence="6" id="KW-1185">Reference proteome</keyword>
<proteinExistence type="inferred from homology"/>
<dbReference type="InterPro" id="IPR001283">
    <property type="entry name" value="CRISP-related"/>
</dbReference>
<dbReference type="InterPro" id="IPR014044">
    <property type="entry name" value="CAP_dom"/>
</dbReference>
<dbReference type="AlphaFoldDB" id="A0AAW0I629"/>
<comment type="caution">
    <text evidence="5">The sequence shown here is derived from an EMBL/GenBank/DDBJ whole genome shotgun (WGS) entry which is preliminary data.</text>
</comment>
<evidence type="ECO:0000313" key="5">
    <source>
        <dbReference type="EMBL" id="KAK7809895.1"/>
    </source>
</evidence>
<protein>
    <recommendedName>
        <fullName evidence="4">SCP domain-containing protein</fullName>
    </recommendedName>
</protein>
<evidence type="ECO:0000313" key="6">
    <source>
        <dbReference type="Proteomes" id="UP001488838"/>
    </source>
</evidence>
<dbReference type="SUPFAM" id="SSF55797">
    <property type="entry name" value="PR-1-like"/>
    <property type="match status" value="1"/>
</dbReference>
<dbReference type="FunFam" id="3.40.33.10:FF:000005">
    <property type="entry name" value="Cysteine-rich secretory protein 2"/>
    <property type="match status" value="1"/>
</dbReference>
<evidence type="ECO:0000259" key="4">
    <source>
        <dbReference type="SMART" id="SM00198"/>
    </source>
</evidence>
<feature type="chain" id="PRO_5043911860" description="SCP domain-containing protein" evidence="3">
    <location>
        <begin position="36"/>
        <end position="192"/>
    </location>
</feature>
<comment type="similarity">
    <text evidence="1">Belongs to the CRISP family.</text>
</comment>
<dbReference type="PRINTS" id="PR00837">
    <property type="entry name" value="V5TPXLIKE"/>
</dbReference>
<dbReference type="SMART" id="SM00198">
    <property type="entry name" value="SCP"/>
    <property type="match status" value="1"/>
</dbReference>
<evidence type="ECO:0000256" key="3">
    <source>
        <dbReference type="SAM" id="SignalP"/>
    </source>
</evidence>
<reference evidence="5 6" key="1">
    <citation type="journal article" date="2023" name="bioRxiv">
        <title>Conserved and derived expression patterns and positive selection on dental genes reveal complex evolutionary context of ever-growing rodent molars.</title>
        <authorList>
            <person name="Calamari Z.T."/>
            <person name="Song A."/>
            <person name="Cohen E."/>
            <person name="Akter M."/>
            <person name="Roy R.D."/>
            <person name="Hallikas O."/>
            <person name="Christensen M.M."/>
            <person name="Li P."/>
            <person name="Marangoni P."/>
            <person name="Jernvall J."/>
            <person name="Klein O.D."/>
        </authorList>
    </citation>
    <scope>NUCLEOTIDE SEQUENCE [LARGE SCALE GENOMIC DNA]</scope>
    <source>
        <strain evidence="5">V071</strain>
    </source>
</reference>
<dbReference type="Gene3D" id="3.40.33.10">
    <property type="entry name" value="CAP"/>
    <property type="match status" value="1"/>
</dbReference>
<sequence>FSSSRTNTSFCSDTSNMTFFPLLLFLAAMLPPSLLQDNYEVPNRGLQDLSTTEKSVQEEIVNKHNELRRHVSPPGCDLLEMQWNSDAQKNAQAWANLCTLQHSPQDSRTIPNLGCGENLFMASYPASWSEAIQSWYDESRNFNFGIGPNPSNAVVGHYTQLVWNTSHQLGCAFAECPNSSWRYYYVCHYCPP</sequence>
<gene>
    <name evidence="5" type="ORF">U0070_000281</name>
</gene>
<dbReference type="PANTHER" id="PTHR10334">
    <property type="entry name" value="CYSTEINE-RICH SECRETORY PROTEIN-RELATED"/>
    <property type="match status" value="1"/>
</dbReference>
<feature type="domain" description="SCP" evidence="4">
    <location>
        <begin position="55"/>
        <end position="192"/>
    </location>
</feature>
<dbReference type="EMBL" id="JBBHLL010000210">
    <property type="protein sequence ID" value="KAK7809895.1"/>
    <property type="molecule type" value="Genomic_DNA"/>
</dbReference>
<keyword evidence="3" id="KW-0732">Signal</keyword>
<feature type="non-terminal residue" evidence="5">
    <location>
        <position position="1"/>
    </location>
</feature>
<dbReference type="InterPro" id="IPR018244">
    <property type="entry name" value="Allrgn_V5/Tpx1_CS"/>
</dbReference>
<dbReference type="CDD" id="cd05383">
    <property type="entry name" value="CAP_CRISP"/>
    <property type="match status" value="1"/>
</dbReference>
<dbReference type="GO" id="GO:0005576">
    <property type="term" value="C:extracellular region"/>
    <property type="evidence" value="ECO:0007669"/>
    <property type="project" value="InterPro"/>
</dbReference>
<evidence type="ECO:0000256" key="2">
    <source>
        <dbReference type="ARBA" id="ARBA00023157"/>
    </source>
</evidence>
<dbReference type="Proteomes" id="UP001488838">
    <property type="component" value="Unassembled WGS sequence"/>
</dbReference>
<keyword evidence="2" id="KW-1015">Disulfide bond</keyword>
<evidence type="ECO:0000256" key="1">
    <source>
        <dbReference type="ARBA" id="ARBA00009923"/>
    </source>
</evidence>
<organism evidence="5 6">
    <name type="scientific">Myodes glareolus</name>
    <name type="common">Bank vole</name>
    <name type="synonym">Clethrionomys glareolus</name>
    <dbReference type="NCBI Taxonomy" id="447135"/>
    <lineage>
        <taxon>Eukaryota</taxon>
        <taxon>Metazoa</taxon>
        <taxon>Chordata</taxon>
        <taxon>Craniata</taxon>
        <taxon>Vertebrata</taxon>
        <taxon>Euteleostomi</taxon>
        <taxon>Mammalia</taxon>
        <taxon>Eutheria</taxon>
        <taxon>Euarchontoglires</taxon>
        <taxon>Glires</taxon>
        <taxon>Rodentia</taxon>
        <taxon>Myomorpha</taxon>
        <taxon>Muroidea</taxon>
        <taxon>Cricetidae</taxon>
        <taxon>Arvicolinae</taxon>
        <taxon>Myodes</taxon>
    </lineage>
</organism>
<accession>A0AAW0I629</accession>